<organism evidence="2 3">
    <name type="scientific">Ancylostoma caninum</name>
    <name type="common">Dog hookworm</name>
    <dbReference type="NCBI Taxonomy" id="29170"/>
    <lineage>
        <taxon>Eukaryota</taxon>
        <taxon>Metazoa</taxon>
        <taxon>Ecdysozoa</taxon>
        <taxon>Nematoda</taxon>
        <taxon>Chromadorea</taxon>
        <taxon>Rhabditida</taxon>
        <taxon>Rhabditina</taxon>
        <taxon>Rhabditomorpha</taxon>
        <taxon>Strongyloidea</taxon>
        <taxon>Ancylostomatidae</taxon>
        <taxon>Ancylostomatinae</taxon>
        <taxon>Ancylostoma</taxon>
    </lineage>
</organism>
<evidence type="ECO:0000313" key="3">
    <source>
        <dbReference type="Proteomes" id="UP000252519"/>
    </source>
</evidence>
<gene>
    <name evidence="2" type="ORF">ANCCAN_02485</name>
</gene>
<protein>
    <submittedName>
        <fullName evidence="2">Uncharacterized protein</fullName>
    </submittedName>
</protein>
<dbReference type="EMBL" id="JOJR01000014">
    <property type="protein sequence ID" value="RCN51332.1"/>
    <property type="molecule type" value="Genomic_DNA"/>
</dbReference>
<name>A0A368H3Z2_ANCCA</name>
<proteinExistence type="predicted"/>
<feature type="region of interest" description="Disordered" evidence="1">
    <location>
        <begin position="17"/>
        <end position="52"/>
    </location>
</feature>
<sequence length="173" mass="19243">MFRLSLKNTKKIREKLPVVTQSVSHAFSKRPQPQAAKKTMQQKKKASSSASLSCKATVVSSTDCKRELTKKPAQQRAQVIVDKPMPDVNISRVRMRVKRPKHPMPVVEEQPAASKETSVGREAVRLRAAEEVKVGSAAHKMPEGHSMGRLAIHCVLRKLENVCEEILSVSLLE</sequence>
<keyword evidence="3" id="KW-1185">Reference proteome</keyword>
<evidence type="ECO:0000313" key="2">
    <source>
        <dbReference type="EMBL" id="RCN51332.1"/>
    </source>
</evidence>
<reference evidence="2 3" key="1">
    <citation type="submission" date="2014-10" db="EMBL/GenBank/DDBJ databases">
        <title>Draft genome of the hookworm Ancylostoma caninum.</title>
        <authorList>
            <person name="Mitreva M."/>
        </authorList>
    </citation>
    <scope>NUCLEOTIDE SEQUENCE [LARGE SCALE GENOMIC DNA]</scope>
    <source>
        <strain evidence="2 3">Baltimore</strain>
    </source>
</reference>
<dbReference type="OrthoDB" id="5877736at2759"/>
<dbReference type="AlphaFoldDB" id="A0A368H3Z2"/>
<evidence type="ECO:0000256" key="1">
    <source>
        <dbReference type="SAM" id="MobiDB-lite"/>
    </source>
</evidence>
<accession>A0A368H3Z2</accession>
<comment type="caution">
    <text evidence="2">The sequence shown here is derived from an EMBL/GenBank/DDBJ whole genome shotgun (WGS) entry which is preliminary data.</text>
</comment>
<dbReference type="Proteomes" id="UP000252519">
    <property type="component" value="Unassembled WGS sequence"/>
</dbReference>